<comment type="subcellular location">
    <subcellularLocation>
        <location evidence="1">Membrane</location>
        <topology evidence="1">Multi-pass membrane protein</topology>
    </subcellularLocation>
</comment>
<feature type="transmembrane region" description="Helical" evidence="6">
    <location>
        <begin position="29"/>
        <end position="47"/>
    </location>
</feature>
<keyword evidence="9" id="KW-1185">Reference proteome</keyword>
<evidence type="ECO:0000256" key="3">
    <source>
        <dbReference type="ARBA" id="ARBA00022692"/>
    </source>
</evidence>
<evidence type="ECO:0000259" key="7">
    <source>
        <dbReference type="Pfam" id="PF00892"/>
    </source>
</evidence>
<evidence type="ECO:0000256" key="5">
    <source>
        <dbReference type="ARBA" id="ARBA00023136"/>
    </source>
</evidence>
<organism evidence="8 9">
    <name type="scientific">Actinomadura barringtoniae</name>
    <dbReference type="NCBI Taxonomy" id="1427535"/>
    <lineage>
        <taxon>Bacteria</taxon>
        <taxon>Bacillati</taxon>
        <taxon>Actinomycetota</taxon>
        <taxon>Actinomycetes</taxon>
        <taxon>Streptosporangiales</taxon>
        <taxon>Thermomonosporaceae</taxon>
        <taxon>Actinomadura</taxon>
    </lineage>
</organism>
<feature type="transmembrane region" description="Helical" evidence="6">
    <location>
        <begin position="59"/>
        <end position="81"/>
    </location>
</feature>
<feature type="transmembrane region" description="Helical" evidence="6">
    <location>
        <begin position="136"/>
        <end position="155"/>
    </location>
</feature>
<evidence type="ECO:0000313" key="8">
    <source>
        <dbReference type="EMBL" id="MBO2454707.1"/>
    </source>
</evidence>
<feature type="domain" description="EamA" evidence="7">
    <location>
        <begin position="141"/>
        <end position="273"/>
    </location>
</feature>
<dbReference type="PANTHER" id="PTHR32322">
    <property type="entry name" value="INNER MEMBRANE TRANSPORTER"/>
    <property type="match status" value="1"/>
</dbReference>
<evidence type="ECO:0000313" key="9">
    <source>
        <dbReference type="Proteomes" id="UP000669179"/>
    </source>
</evidence>
<feature type="transmembrane region" description="Helical" evidence="6">
    <location>
        <begin position="195"/>
        <end position="219"/>
    </location>
</feature>
<dbReference type="InterPro" id="IPR000620">
    <property type="entry name" value="EamA_dom"/>
</dbReference>
<dbReference type="EMBL" id="JAGEOJ010000028">
    <property type="protein sequence ID" value="MBO2454707.1"/>
    <property type="molecule type" value="Genomic_DNA"/>
</dbReference>
<feature type="transmembrane region" description="Helical" evidence="6">
    <location>
        <begin position="87"/>
        <end position="107"/>
    </location>
</feature>
<comment type="similarity">
    <text evidence="2">Belongs to the EamA transporter family.</text>
</comment>
<dbReference type="SUPFAM" id="SSF103481">
    <property type="entry name" value="Multidrug resistance efflux transporter EmrE"/>
    <property type="match status" value="2"/>
</dbReference>
<evidence type="ECO:0000256" key="1">
    <source>
        <dbReference type="ARBA" id="ARBA00004141"/>
    </source>
</evidence>
<dbReference type="Pfam" id="PF00892">
    <property type="entry name" value="EamA"/>
    <property type="match status" value="2"/>
</dbReference>
<dbReference type="GO" id="GO:0016020">
    <property type="term" value="C:membrane"/>
    <property type="evidence" value="ECO:0007669"/>
    <property type="project" value="UniProtKB-SubCell"/>
</dbReference>
<proteinExistence type="inferred from homology"/>
<accession>A0A939PKP3</accession>
<feature type="domain" description="EamA" evidence="7">
    <location>
        <begin position="5"/>
        <end position="130"/>
    </location>
</feature>
<evidence type="ECO:0000256" key="2">
    <source>
        <dbReference type="ARBA" id="ARBA00007362"/>
    </source>
</evidence>
<feature type="transmembrane region" description="Helical" evidence="6">
    <location>
        <begin position="167"/>
        <end position="189"/>
    </location>
</feature>
<protein>
    <submittedName>
        <fullName evidence="8">DMT family transporter</fullName>
    </submittedName>
</protein>
<dbReference type="Gene3D" id="1.10.3730.20">
    <property type="match status" value="1"/>
</dbReference>
<keyword evidence="3 6" id="KW-0812">Transmembrane</keyword>
<dbReference type="Proteomes" id="UP000669179">
    <property type="component" value="Unassembled WGS sequence"/>
</dbReference>
<feature type="transmembrane region" description="Helical" evidence="6">
    <location>
        <begin position="114"/>
        <end position="130"/>
    </location>
</feature>
<name>A0A939PKP3_9ACTN</name>
<keyword evidence="4 6" id="KW-1133">Transmembrane helix</keyword>
<feature type="transmembrane region" description="Helical" evidence="6">
    <location>
        <begin position="231"/>
        <end position="250"/>
    </location>
</feature>
<dbReference type="PANTHER" id="PTHR32322:SF2">
    <property type="entry name" value="EAMA DOMAIN-CONTAINING PROTEIN"/>
    <property type="match status" value="1"/>
</dbReference>
<gene>
    <name evidence="8" type="ORF">J4573_46995</name>
</gene>
<reference evidence="8" key="1">
    <citation type="submission" date="2021-03" db="EMBL/GenBank/DDBJ databases">
        <authorList>
            <person name="Kanchanasin P."/>
            <person name="Saeng-In P."/>
            <person name="Phongsopitanun W."/>
            <person name="Yuki M."/>
            <person name="Kudo T."/>
            <person name="Ohkuma M."/>
            <person name="Tanasupawat S."/>
        </authorList>
    </citation>
    <scope>NUCLEOTIDE SEQUENCE</scope>
    <source>
        <strain evidence="8">GKU 128</strain>
    </source>
</reference>
<sequence length="275" mass="27954">MPPLFVVLWSSAFIAGIIGVDAAPPLLLIVTRFVLAGLLLAGVAVALRMPWPRGRALGHVAVTGVLIQAVQFGALYCALGMGMPAGVVALVQGFSPVLVALASAPALGERVSRRRWAGFALGAAGVVVAVSDRVAFSAAAVPLAIAGLAGLSAGTVYQKRYASDMHLITGTAVQFLVAAPLVAAASLAFETPQVAHWGSFGAAIAWMVLVNSVGCFLLLNLMLRRSSASRVSTLFFLTPSVTALMAWLIVGQSLSVAALAGLALGGAGVLLASRS</sequence>
<dbReference type="InterPro" id="IPR037185">
    <property type="entry name" value="EmrE-like"/>
</dbReference>
<comment type="caution">
    <text evidence="8">The sequence shown here is derived from an EMBL/GenBank/DDBJ whole genome shotgun (WGS) entry which is preliminary data.</text>
</comment>
<evidence type="ECO:0000256" key="6">
    <source>
        <dbReference type="SAM" id="Phobius"/>
    </source>
</evidence>
<evidence type="ECO:0000256" key="4">
    <source>
        <dbReference type="ARBA" id="ARBA00022989"/>
    </source>
</evidence>
<dbReference type="InterPro" id="IPR050638">
    <property type="entry name" value="AA-Vitamin_Transporters"/>
</dbReference>
<keyword evidence="5 6" id="KW-0472">Membrane</keyword>
<dbReference type="AlphaFoldDB" id="A0A939PKP3"/>
<feature type="transmembrane region" description="Helical" evidence="6">
    <location>
        <begin position="256"/>
        <end position="273"/>
    </location>
</feature>